<comment type="caution">
    <text evidence="2">The sequence shown here is derived from an EMBL/GenBank/DDBJ whole genome shotgun (WGS) entry which is preliminary data.</text>
</comment>
<dbReference type="InterPro" id="IPR036388">
    <property type="entry name" value="WH-like_DNA-bd_sf"/>
</dbReference>
<dbReference type="Gene3D" id="1.10.10.10">
    <property type="entry name" value="Winged helix-like DNA-binding domain superfamily/Winged helix DNA-binding domain"/>
    <property type="match status" value="1"/>
</dbReference>
<dbReference type="EMBL" id="QSWD01000003">
    <property type="protein sequence ID" value="RGP02623.1"/>
    <property type="molecule type" value="Genomic_DNA"/>
</dbReference>
<feature type="region of interest" description="Disordered" evidence="1">
    <location>
        <begin position="184"/>
        <end position="216"/>
    </location>
</feature>
<proteinExistence type="predicted"/>
<sequence length="391" mass="43755">MSDFSENEPNANPFEERINPMSDYSTSTSENEARYQESAQQPLIPEVVETGSEVDLTDSNPFAAVAENFHEDHPLDSSETLFTEEEAHRLTEDIKVKVLHAAEAQYDLIQAAQRAFDGHVWIALGYAEGMEGWKAYCADNFTDKQIRLAGQARTDLIMGFDPNKISNRAIAALLGVSAQTVGRTVAKSGRSGKKSVRGADGKKRSLTSNPMSSKERQAEIVRLHEEGVKQTDIAEQLEVSQSTVSDTLRRDKERRMSDGLMEVKLTEPTEVADVPDGEPIDLDEGDMVERQQTYIQAVCKDIEQADIYLREIVGDMERAEWRPGGPVVDEIVVRSNDKLMGIFDTIGKLIRLIDADADLMYGEEEDDENGRYAYLYEVAFTELKKVIEQAF</sequence>
<evidence type="ECO:0000313" key="2">
    <source>
        <dbReference type="EMBL" id="RGP02623.1"/>
    </source>
</evidence>
<name>A0A3E5HLB7_BIFPS</name>
<accession>A0A3E5HLB7</accession>
<dbReference type="AlphaFoldDB" id="A0A3E5HLB7"/>
<reference evidence="2 3" key="1">
    <citation type="submission" date="2018-08" db="EMBL/GenBank/DDBJ databases">
        <title>A genome reference for cultivated species of the human gut microbiota.</title>
        <authorList>
            <person name="Zou Y."/>
            <person name="Xue W."/>
            <person name="Luo G."/>
        </authorList>
    </citation>
    <scope>NUCLEOTIDE SEQUENCE [LARGE SCALE GENOMIC DNA]</scope>
    <source>
        <strain evidence="2 3">OF05-12</strain>
    </source>
</reference>
<dbReference type="SUPFAM" id="SSF46689">
    <property type="entry name" value="Homeodomain-like"/>
    <property type="match status" value="1"/>
</dbReference>
<evidence type="ECO:0000256" key="1">
    <source>
        <dbReference type="SAM" id="MobiDB-lite"/>
    </source>
</evidence>
<protein>
    <submittedName>
        <fullName evidence="2">Helix-turn-helix domain-containing protein</fullName>
    </submittedName>
</protein>
<gene>
    <name evidence="2" type="ORF">DXA79_05125</name>
</gene>
<dbReference type="Pfam" id="PF13384">
    <property type="entry name" value="HTH_23"/>
    <property type="match status" value="1"/>
</dbReference>
<dbReference type="Proteomes" id="UP000261031">
    <property type="component" value="Unassembled WGS sequence"/>
</dbReference>
<feature type="region of interest" description="Disordered" evidence="1">
    <location>
        <begin position="1"/>
        <end position="43"/>
    </location>
</feature>
<evidence type="ECO:0000313" key="3">
    <source>
        <dbReference type="Proteomes" id="UP000261031"/>
    </source>
</evidence>
<dbReference type="InterPro" id="IPR009057">
    <property type="entry name" value="Homeodomain-like_sf"/>
</dbReference>
<organism evidence="2 3">
    <name type="scientific">Bifidobacterium pseudocatenulatum</name>
    <dbReference type="NCBI Taxonomy" id="28026"/>
    <lineage>
        <taxon>Bacteria</taxon>
        <taxon>Bacillati</taxon>
        <taxon>Actinomycetota</taxon>
        <taxon>Actinomycetes</taxon>
        <taxon>Bifidobacteriales</taxon>
        <taxon>Bifidobacteriaceae</taxon>
        <taxon>Bifidobacterium</taxon>
    </lineage>
</organism>